<dbReference type="PROSITE" id="PS50059">
    <property type="entry name" value="FKBP_PPIASE"/>
    <property type="match status" value="1"/>
</dbReference>
<dbReference type="GO" id="GO:0003755">
    <property type="term" value="F:peptidyl-prolyl cis-trans isomerase activity"/>
    <property type="evidence" value="ECO:0007669"/>
    <property type="project" value="UniProtKB-UniRule"/>
</dbReference>
<keyword evidence="13" id="KW-1185">Reference proteome</keyword>
<dbReference type="InterPro" id="IPR001179">
    <property type="entry name" value="PPIase_FKBP_dom"/>
</dbReference>
<dbReference type="Gene3D" id="3.10.50.40">
    <property type="match status" value="1"/>
</dbReference>
<keyword evidence="4" id="KW-0963">Cytoplasm</keyword>
<evidence type="ECO:0000256" key="10">
    <source>
        <dbReference type="RuleBase" id="RU003915"/>
    </source>
</evidence>
<evidence type="ECO:0000259" key="11">
    <source>
        <dbReference type="PROSITE" id="PS50059"/>
    </source>
</evidence>
<feature type="domain" description="PPIase FKBP-type" evidence="11">
    <location>
        <begin position="6"/>
        <end position="82"/>
    </location>
</feature>
<reference key="2">
    <citation type="submission" date="2011-04" db="EMBL/GenBank/DDBJ databases">
        <title>Complete sequence of chromosome of Haliscomenobacter hydrossis DSM 1100.</title>
        <authorList>
            <consortium name="US DOE Joint Genome Institute (JGI-PGF)"/>
            <person name="Lucas S."/>
            <person name="Han J."/>
            <person name="Lapidus A."/>
            <person name="Bruce D."/>
            <person name="Goodwin L."/>
            <person name="Pitluck S."/>
            <person name="Peters L."/>
            <person name="Kyrpides N."/>
            <person name="Mavromatis K."/>
            <person name="Ivanova N."/>
            <person name="Ovchinnikova G."/>
            <person name="Pagani I."/>
            <person name="Daligault H."/>
            <person name="Detter J.C."/>
            <person name="Han C."/>
            <person name="Land M."/>
            <person name="Hauser L."/>
            <person name="Markowitz V."/>
            <person name="Cheng J.-F."/>
            <person name="Hugenholtz P."/>
            <person name="Woyke T."/>
            <person name="Wu D."/>
            <person name="Verbarg S."/>
            <person name="Frueling A."/>
            <person name="Brambilla E."/>
            <person name="Klenk H.-P."/>
            <person name="Eisen J.A."/>
        </authorList>
    </citation>
    <scope>NUCLEOTIDE SEQUENCE</scope>
    <source>
        <strain>DSM 1100</strain>
    </source>
</reference>
<dbReference type="GO" id="GO:0042026">
    <property type="term" value="P:protein refolding"/>
    <property type="evidence" value="ECO:0007669"/>
    <property type="project" value="UniProtKB-ARBA"/>
</dbReference>
<dbReference type="EMBL" id="CP002691">
    <property type="protein sequence ID" value="AEE52143.1"/>
    <property type="molecule type" value="Genomic_DNA"/>
</dbReference>
<dbReference type="PANTHER" id="PTHR47861">
    <property type="entry name" value="FKBP-TYPE PEPTIDYL-PROLYL CIS-TRANS ISOMERASE SLYD"/>
    <property type="match status" value="1"/>
</dbReference>
<evidence type="ECO:0000256" key="9">
    <source>
        <dbReference type="PROSITE-ProRule" id="PRU00277"/>
    </source>
</evidence>
<evidence type="ECO:0000256" key="2">
    <source>
        <dbReference type="ARBA" id="ARBA00004496"/>
    </source>
</evidence>
<dbReference type="KEGG" id="hhy:Halhy_4299"/>
<name>F4L767_HALH1</name>
<comment type="function">
    <text evidence="8">Also involved in hydrogenase metallocenter assembly, probably by participating in the nickel insertion step. This function in hydrogenase biosynthesis requires chaperone activity and the presence of the metal-binding domain, but not PPIase activity.</text>
</comment>
<dbReference type="InterPro" id="IPR046357">
    <property type="entry name" value="PPIase_dom_sf"/>
</dbReference>
<dbReference type="EC" id="5.2.1.8" evidence="10"/>
<evidence type="ECO:0000256" key="3">
    <source>
        <dbReference type="ARBA" id="ARBA00006577"/>
    </source>
</evidence>
<dbReference type="HOGENOM" id="CLU_098197_3_0_10"/>
<evidence type="ECO:0000256" key="7">
    <source>
        <dbReference type="ARBA" id="ARBA00023235"/>
    </source>
</evidence>
<evidence type="ECO:0000256" key="1">
    <source>
        <dbReference type="ARBA" id="ARBA00000971"/>
    </source>
</evidence>
<dbReference type="Gene3D" id="2.40.10.330">
    <property type="match status" value="1"/>
</dbReference>
<dbReference type="AlphaFoldDB" id="F4L767"/>
<sequence length="175" mass="19859">MIVEEHNVVTLSYELRNGGPEGEVMEIMNVHYPFKFFCGSDQLLPAFEEQLRGLEEGDAFEFVLPPNLAYGEVDPEQILEIPRSLFDEGDESSLENVLVEGNFIVLSDEEGEDFNGKILSWNEEQVKVDFNHAMAGKTLHFKGVVLNIRKATVDELIRKQVVEEDGVRGWDWGVN</sequence>
<reference evidence="12 13" key="1">
    <citation type="journal article" date="2011" name="Stand. Genomic Sci.">
        <title>Complete genome sequence of Haliscomenobacter hydrossis type strain (O).</title>
        <authorList>
            <consortium name="US DOE Joint Genome Institute (JGI-PGF)"/>
            <person name="Daligault H."/>
            <person name="Lapidus A."/>
            <person name="Zeytun A."/>
            <person name="Nolan M."/>
            <person name="Lucas S."/>
            <person name="Del Rio T.G."/>
            <person name="Tice H."/>
            <person name="Cheng J.F."/>
            <person name="Tapia R."/>
            <person name="Han C."/>
            <person name="Goodwin L."/>
            <person name="Pitluck S."/>
            <person name="Liolios K."/>
            <person name="Pagani I."/>
            <person name="Ivanova N."/>
            <person name="Huntemann M."/>
            <person name="Mavromatis K."/>
            <person name="Mikhailova N."/>
            <person name="Pati A."/>
            <person name="Chen A."/>
            <person name="Palaniappan K."/>
            <person name="Land M."/>
            <person name="Hauser L."/>
            <person name="Brambilla E.M."/>
            <person name="Rohde M."/>
            <person name="Verbarg S."/>
            <person name="Goker M."/>
            <person name="Bristow J."/>
            <person name="Eisen J.A."/>
            <person name="Markowitz V."/>
            <person name="Hugenholtz P."/>
            <person name="Kyrpides N.C."/>
            <person name="Klenk H.P."/>
            <person name="Woyke T."/>
        </authorList>
    </citation>
    <scope>NUCLEOTIDE SEQUENCE [LARGE SCALE GENOMIC DNA]</scope>
    <source>
        <strain evidence="13">ATCC 27775 / DSM 1100 / LMG 10767 / O</strain>
    </source>
</reference>
<dbReference type="GO" id="GO:0005737">
    <property type="term" value="C:cytoplasm"/>
    <property type="evidence" value="ECO:0007669"/>
    <property type="project" value="UniProtKB-SubCell"/>
</dbReference>
<dbReference type="Proteomes" id="UP000008461">
    <property type="component" value="Chromosome"/>
</dbReference>
<comment type="catalytic activity">
    <reaction evidence="1 9 10">
        <text>[protein]-peptidylproline (omega=180) = [protein]-peptidylproline (omega=0)</text>
        <dbReference type="Rhea" id="RHEA:16237"/>
        <dbReference type="Rhea" id="RHEA-COMP:10747"/>
        <dbReference type="Rhea" id="RHEA-COMP:10748"/>
        <dbReference type="ChEBI" id="CHEBI:83833"/>
        <dbReference type="ChEBI" id="CHEBI:83834"/>
        <dbReference type="EC" id="5.2.1.8"/>
    </reaction>
</comment>
<dbReference type="STRING" id="760192.Halhy_4299"/>
<evidence type="ECO:0000256" key="4">
    <source>
        <dbReference type="ARBA" id="ARBA00022490"/>
    </source>
</evidence>
<organism evidence="12 13">
    <name type="scientific">Haliscomenobacter hydrossis (strain ATCC 27775 / DSM 1100 / LMG 10767 / O)</name>
    <dbReference type="NCBI Taxonomy" id="760192"/>
    <lineage>
        <taxon>Bacteria</taxon>
        <taxon>Pseudomonadati</taxon>
        <taxon>Bacteroidota</taxon>
        <taxon>Saprospiria</taxon>
        <taxon>Saprospirales</taxon>
        <taxon>Haliscomenobacteraceae</taxon>
        <taxon>Haliscomenobacter</taxon>
    </lineage>
</organism>
<evidence type="ECO:0000256" key="6">
    <source>
        <dbReference type="ARBA" id="ARBA00023186"/>
    </source>
</evidence>
<evidence type="ECO:0000256" key="5">
    <source>
        <dbReference type="ARBA" id="ARBA00023110"/>
    </source>
</evidence>
<keyword evidence="7 9" id="KW-0413">Isomerase</keyword>
<evidence type="ECO:0000256" key="8">
    <source>
        <dbReference type="ARBA" id="ARBA00037071"/>
    </source>
</evidence>
<dbReference type="RefSeq" id="WP_013766681.1">
    <property type="nucleotide sequence ID" value="NC_015510.1"/>
</dbReference>
<dbReference type="PANTHER" id="PTHR47861:SF3">
    <property type="entry name" value="FKBP-TYPE PEPTIDYL-PROLYL CIS-TRANS ISOMERASE SLYD"/>
    <property type="match status" value="1"/>
</dbReference>
<protein>
    <recommendedName>
        <fullName evidence="10">Peptidyl-prolyl cis-trans isomerase</fullName>
        <ecNumber evidence="10">5.2.1.8</ecNumber>
    </recommendedName>
</protein>
<comment type="subcellular location">
    <subcellularLocation>
        <location evidence="2">Cytoplasm</location>
    </subcellularLocation>
</comment>
<gene>
    <name evidence="12" type="ordered locus">Halhy_4299</name>
</gene>
<dbReference type="InterPro" id="IPR048261">
    <property type="entry name" value="SlpA/SlyD-like_ins_sf"/>
</dbReference>
<dbReference type="Pfam" id="PF00254">
    <property type="entry name" value="FKBP_C"/>
    <property type="match status" value="1"/>
</dbReference>
<evidence type="ECO:0000313" key="13">
    <source>
        <dbReference type="Proteomes" id="UP000008461"/>
    </source>
</evidence>
<dbReference type="eggNOG" id="COG1047">
    <property type="taxonomic scope" value="Bacteria"/>
</dbReference>
<comment type="similarity">
    <text evidence="3 10">Belongs to the FKBP-type PPIase family.</text>
</comment>
<keyword evidence="6" id="KW-0143">Chaperone</keyword>
<proteinExistence type="inferred from homology"/>
<dbReference type="SUPFAM" id="SSF54534">
    <property type="entry name" value="FKBP-like"/>
    <property type="match status" value="1"/>
</dbReference>
<keyword evidence="5 9" id="KW-0697">Rotamase</keyword>
<accession>F4L767</accession>
<evidence type="ECO:0000313" key="12">
    <source>
        <dbReference type="EMBL" id="AEE52143.1"/>
    </source>
</evidence>